<dbReference type="InterPro" id="IPR050256">
    <property type="entry name" value="Glycosyltransferase_2"/>
</dbReference>
<feature type="transmembrane region" description="Helical" evidence="1">
    <location>
        <begin position="264"/>
        <end position="289"/>
    </location>
</feature>
<dbReference type="InterPro" id="IPR001173">
    <property type="entry name" value="Glyco_trans_2-like"/>
</dbReference>
<evidence type="ECO:0000259" key="2">
    <source>
        <dbReference type="Pfam" id="PF00535"/>
    </source>
</evidence>
<dbReference type="CDD" id="cd04187">
    <property type="entry name" value="DPM1_like_bac"/>
    <property type="match status" value="1"/>
</dbReference>
<keyword evidence="3" id="KW-0808">Transferase</keyword>
<gene>
    <name evidence="3" type="ORF">GSF08_03515</name>
</gene>
<keyword evidence="4" id="KW-1185">Reference proteome</keyword>
<dbReference type="EMBL" id="WUUQ01000001">
    <property type="protein sequence ID" value="MXQ73003.1"/>
    <property type="molecule type" value="Genomic_DNA"/>
</dbReference>
<dbReference type="GO" id="GO:0016740">
    <property type="term" value="F:transferase activity"/>
    <property type="evidence" value="ECO:0007669"/>
    <property type="project" value="UniProtKB-KW"/>
</dbReference>
<feature type="transmembrane region" description="Helical" evidence="1">
    <location>
        <begin position="229"/>
        <end position="252"/>
    </location>
</feature>
<sequence>MDKISVVVPCYNEEEVLPLFYTTITETLHKMRDITYELIFINDGSQDGTLHLLKGIAKEDSHCVYLSFSRNFGKEAAMYAGLQQSDGTYTVIMDADLQHPPVLLPQMYHAVSKEGYDCAAGKRMDREGEGKLRSFLSRSFYRVIQKLSKLDMSDGAGDFRMMNRTMVNAILDMKEYNRYMKGLYSFVGFDTKWIPFHNIQRPAGATKWNFRSLFSYACEGIFSFSSTPLTIASTLGAMLFTTSMILGMYILIQTFVYSRHLSAWLGMMFIILLLSGIQLFFVGIMGQYLSRDYMENKNRPIYIVKETNRK</sequence>
<evidence type="ECO:0000256" key="1">
    <source>
        <dbReference type="SAM" id="Phobius"/>
    </source>
</evidence>
<feature type="domain" description="Glycosyltransferase 2-like" evidence="2">
    <location>
        <begin position="5"/>
        <end position="169"/>
    </location>
</feature>
<dbReference type="PANTHER" id="PTHR48090:SF8">
    <property type="entry name" value="GLYCOSYLTRANSFERASE CSBB-RELATED"/>
    <property type="match status" value="1"/>
</dbReference>
<reference evidence="3 4" key="2">
    <citation type="submission" date="2020-01" db="EMBL/GenBank/DDBJ databases">
        <title>Clostridiaceae sp. nov. isolated from the gut of human by culturomics.</title>
        <authorList>
            <person name="Chang Y."/>
        </authorList>
    </citation>
    <scope>NUCLEOTIDE SEQUENCE [LARGE SCALE GENOMIC DNA]</scope>
    <source>
        <strain evidence="3 4">DONG20-135</strain>
    </source>
</reference>
<dbReference type="AlphaFoldDB" id="A0A6N8U8G4"/>
<dbReference type="SUPFAM" id="SSF53448">
    <property type="entry name" value="Nucleotide-diphospho-sugar transferases"/>
    <property type="match status" value="1"/>
</dbReference>
<organism evidence="3 4">
    <name type="scientific">Copranaerobaculum intestinale</name>
    <dbReference type="NCBI Taxonomy" id="2692629"/>
    <lineage>
        <taxon>Bacteria</taxon>
        <taxon>Bacillati</taxon>
        <taxon>Bacillota</taxon>
        <taxon>Erysipelotrichia</taxon>
        <taxon>Erysipelotrichales</taxon>
        <taxon>Erysipelotrichaceae</taxon>
        <taxon>Copranaerobaculum</taxon>
    </lineage>
</organism>
<dbReference type="InterPro" id="IPR029044">
    <property type="entry name" value="Nucleotide-diphossugar_trans"/>
</dbReference>
<comment type="caution">
    <text evidence="3">The sequence shown here is derived from an EMBL/GenBank/DDBJ whole genome shotgun (WGS) entry which is preliminary data.</text>
</comment>
<dbReference type="Proteomes" id="UP000434036">
    <property type="component" value="Unassembled WGS sequence"/>
</dbReference>
<proteinExistence type="predicted"/>
<dbReference type="PANTHER" id="PTHR48090">
    <property type="entry name" value="UNDECAPRENYL-PHOSPHATE 4-DEOXY-4-FORMAMIDO-L-ARABINOSE TRANSFERASE-RELATED"/>
    <property type="match status" value="1"/>
</dbReference>
<dbReference type="Gene3D" id="3.90.550.10">
    <property type="entry name" value="Spore Coat Polysaccharide Biosynthesis Protein SpsA, Chain A"/>
    <property type="match status" value="1"/>
</dbReference>
<accession>A0A6N8U8G4</accession>
<dbReference type="Pfam" id="PF00535">
    <property type="entry name" value="Glycos_transf_2"/>
    <property type="match status" value="1"/>
</dbReference>
<keyword evidence="1" id="KW-0472">Membrane</keyword>
<reference evidence="3 4" key="1">
    <citation type="submission" date="2019-12" db="EMBL/GenBank/DDBJ databases">
        <authorList>
            <person name="Yang R."/>
        </authorList>
    </citation>
    <scope>NUCLEOTIDE SEQUENCE [LARGE SCALE GENOMIC DNA]</scope>
    <source>
        <strain evidence="3 4">DONG20-135</strain>
    </source>
</reference>
<evidence type="ECO:0000313" key="3">
    <source>
        <dbReference type="EMBL" id="MXQ73003.1"/>
    </source>
</evidence>
<protein>
    <submittedName>
        <fullName evidence="3">Glycosyltransferase</fullName>
    </submittedName>
</protein>
<dbReference type="RefSeq" id="WP_160624431.1">
    <property type="nucleotide sequence ID" value="NZ_WUUQ01000001.1"/>
</dbReference>
<dbReference type="GO" id="GO:0005886">
    <property type="term" value="C:plasma membrane"/>
    <property type="evidence" value="ECO:0007669"/>
    <property type="project" value="TreeGrafter"/>
</dbReference>
<keyword evidence="1" id="KW-1133">Transmembrane helix</keyword>
<evidence type="ECO:0000313" key="4">
    <source>
        <dbReference type="Proteomes" id="UP000434036"/>
    </source>
</evidence>
<name>A0A6N8U8G4_9FIRM</name>
<keyword evidence="1" id="KW-0812">Transmembrane</keyword>